<dbReference type="SUPFAM" id="SSF52540">
    <property type="entry name" value="P-loop containing nucleoside triphosphate hydrolases"/>
    <property type="match status" value="1"/>
</dbReference>
<evidence type="ECO:0000259" key="1">
    <source>
        <dbReference type="Pfam" id="PF01656"/>
    </source>
</evidence>
<evidence type="ECO:0000313" key="2">
    <source>
        <dbReference type="EMBL" id="GAI97076.1"/>
    </source>
</evidence>
<sequence length="108" mass="12344">MVIETVDILIIVSDISIRSVETAATISKSAKKFTKYKKFGVILNRVKGDIDYIMEKLEDLKLPLLAKIPEDDIVTEYELKGKPIIEIPENSRSFLAINKIIKDLFEFQ</sequence>
<feature type="domain" description="CobQ/CobB/MinD/ParA nucleotide binding" evidence="1">
    <location>
        <begin position="20"/>
        <end position="84"/>
    </location>
</feature>
<comment type="caution">
    <text evidence="2">The sequence shown here is derived from an EMBL/GenBank/DDBJ whole genome shotgun (WGS) entry which is preliminary data.</text>
</comment>
<dbReference type="Pfam" id="PF01656">
    <property type="entry name" value="CbiA"/>
    <property type="match status" value="1"/>
</dbReference>
<proteinExistence type="predicted"/>
<name>X1U0F0_9ZZZZ</name>
<dbReference type="EMBL" id="BARW01023561">
    <property type="protein sequence ID" value="GAI97076.1"/>
    <property type="molecule type" value="Genomic_DNA"/>
</dbReference>
<dbReference type="Gene3D" id="3.40.50.300">
    <property type="entry name" value="P-loop containing nucleotide triphosphate hydrolases"/>
    <property type="match status" value="1"/>
</dbReference>
<dbReference type="InterPro" id="IPR002586">
    <property type="entry name" value="CobQ/CobB/MinD/ParA_Nub-bd_dom"/>
</dbReference>
<dbReference type="InterPro" id="IPR027417">
    <property type="entry name" value="P-loop_NTPase"/>
</dbReference>
<protein>
    <recommendedName>
        <fullName evidence="1">CobQ/CobB/MinD/ParA nucleotide binding domain-containing protein</fullName>
    </recommendedName>
</protein>
<dbReference type="AlphaFoldDB" id="X1U0F0"/>
<accession>X1U0F0</accession>
<gene>
    <name evidence="2" type="ORF">S12H4_39042</name>
</gene>
<reference evidence="2" key="1">
    <citation type="journal article" date="2014" name="Front. Microbiol.">
        <title>High frequency of phylogenetically diverse reductive dehalogenase-homologous genes in deep subseafloor sedimentary metagenomes.</title>
        <authorList>
            <person name="Kawai M."/>
            <person name="Futagami T."/>
            <person name="Toyoda A."/>
            <person name="Takaki Y."/>
            <person name="Nishi S."/>
            <person name="Hori S."/>
            <person name="Arai W."/>
            <person name="Tsubouchi T."/>
            <person name="Morono Y."/>
            <person name="Uchiyama I."/>
            <person name="Ito T."/>
            <person name="Fujiyama A."/>
            <person name="Inagaki F."/>
            <person name="Takami H."/>
        </authorList>
    </citation>
    <scope>NUCLEOTIDE SEQUENCE</scope>
    <source>
        <strain evidence="2">Expedition CK06-06</strain>
    </source>
</reference>
<organism evidence="2">
    <name type="scientific">marine sediment metagenome</name>
    <dbReference type="NCBI Taxonomy" id="412755"/>
    <lineage>
        <taxon>unclassified sequences</taxon>
        <taxon>metagenomes</taxon>
        <taxon>ecological metagenomes</taxon>
    </lineage>
</organism>